<organism evidence="9 10">
    <name type="scientific">Confluentibacter flavum</name>
    <dbReference type="NCBI Taxonomy" id="1909700"/>
    <lineage>
        <taxon>Bacteria</taxon>
        <taxon>Pseudomonadati</taxon>
        <taxon>Bacteroidota</taxon>
        <taxon>Flavobacteriia</taxon>
        <taxon>Flavobacteriales</taxon>
        <taxon>Flavobacteriaceae</taxon>
        <taxon>Confluentibacter</taxon>
    </lineage>
</organism>
<keyword evidence="4" id="KW-0732">Signal</keyword>
<dbReference type="PANTHER" id="PTHR10030">
    <property type="entry name" value="ALPHA-L-FUCOSIDASE"/>
    <property type="match status" value="1"/>
</dbReference>
<proteinExistence type="inferred from homology"/>
<dbReference type="InterPro" id="IPR016286">
    <property type="entry name" value="FUC_metazoa-typ"/>
</dbReference>
<dbReference type="GO" id="GO:0006004">
    <property type="term" value="P:fucose metabolic process"/>
    <property type="evidence" value="ECO:0007669"/>
    <property type="project" value="InterPro"/>
</dbReference>
<evidence type="ECO:0000256" key="1">
    <source>
        <dbReference type="ARBA" id="ARBA00004071"/>
    </source>
</evidence>
<evidence type="ECO:0000256" key="4">
    <source>
        <dbReference type="ARBA" id="ARBA00022729"/>
    </source>
</evidence>
<dbReference type="PIRSF" id="PIRSF001092">
    <property type="entry name" value="Alpha-L-fucosidase"/>
    <property type="match status" value="1"/>
</dbReference>
<evidence type="ECO:0000259" key="8">
    <source>
        <dbReference type="Pfam" id="PF01120"/>
    </source>
</evidence>
<keyword evidence="10" id="KW-1185">Reference proteome</keyword>
<keyword evidence="5" id="KW-0378">Hydrolase</keyword>
<protein>
    <recommendedName>
        <fullName evidence="3">alpha-L-fucosidase</fullName>
        <ecNumber evidence="3">3.2.1.51</ecNumber>
    </recommendedName>
</protein>
<dbReference type="AlphaFoldDB" id="A0A2N3HGT8"/>
<gene>
    <name evidence="9" type="ORF">CSW08_13820</name>
</gene>
<reference evidence="9 10" key="1">
    <citation type="submission" date="2017-12" db="EMBL/GenBank/DDBJ databases">
        <title>Confluentibacter flavum sp. nov., isolated from the saline lake.</title>
        <authorList>
            <person name="Yu L."/>
        </authorList>
    </citation>
    <scope>NUCLEOTIDE SEQUENCE [LARGE SCALE GENOMIC DNA]</scope>
    <source>
        <strain evidence="9 10">3B</strain>
    </source>
</reference>
<comment type="function">
    <text evidence="1">Alpha-L-fucosidase is responsible for hydrolyzing the alpha-1,6-linked fucose joined to the reducing-end N-acetylglucosamine of the carbohydrate moieties of glycoproteins.</text>
</comment>
<feature type="site" description="May be important for catalysis" evidence="7">
    <location>
        <position position="255"/>
    </location>
</feature>
<dbReference type="EC" id="3.2.1.51" evidence="3"/>
<dbReference type="InterPro" id="IPR057739">
    <property type="entry name" value="Glyco_hydro_29_N"/>
</dbReference>
<accession>A0A2N3HGT8</accession>
<evidence type="ECO:0000313" key="9">
    <source>
        <dbReference type="EMBL" id="PKQ44176.1"/>
    </source>
</evidence>
<comment type="similarity">
    <text evidence="2">Belongs to the glycosyl hydrolase 29 family.</text>
</comment>
<evidence type="ECO:0000313" key="10">
    <source>
        <dbReference type="Proteomes" id="UP000233435"/>
    </source>
</evidence>
<dbReference type="EMBL" id="PJEO01000051">
    <property type="protein sequence ID" value="PKQ44176.1"/>
    <property type="molecule type" value="Genomic_DNA"/>
</dbReference>
<keyword evidence="6" id="KW-0326">Glycosidase</keyword>
<dbReference type="PANTHER" id="PTHR10030:SF37">
    <property type="entry name" value="ALPHA-L-FUCOSIDASE-RELATED"/>
    <property type="match status" value="1"/>
</dbReference>
<evidence type="ECO:0000256" key="5">
    <source>
        <dbReference type="ARBA" id="ARBA00022801"/>
    </source>
</evidence>
<dbReference type="Gene3D" id="3.20.20.80">
    <property type="entry name" value="Glycosidases"/>
    <property type="match status" value="1"/>
</dbReference>
<dbReference type="InterPro" id="IPR000933">
    <property type="entry name" value="Glyco_hydro_29"/>
</dbReference>
<feature type="domain" description="Glycoside hydrolase family 29 N-terminal" evidence="8">
    <location>
        <begin position="28"/>
        <end position="323"/>
    </location>
</feature>
<evidence type="ECO:0000256" key="6">
    <source>
        <dbReference type="ARBA" id="ARBA00023295"/>
    </source>
</evidence>
<dbReference type="GO" id="GO:0016139">
    <property type="term" value="P:glycoside catabolic process"/>
    <property type="evidence" value="ECO:0007669"/>
    <property type="project" value="TreeGrafter"/>
</dbReference>
<dbReference type="GO" id="GO:0005764">
    <property type="term" value="C:lysosome"/>
    <property type="evidence" value="ECO:0007669"/>
    <property type="project" value="TreeGrafter"/>
</dbReference>
<dbReference type="SUPFAM" id="SSF51445">
    <property type="entry name" value="(Trans)glycosidases"/>
    <property type="match status" value="1"/>
</dbReference>
<evidence type="ECO:0000256" key="3">
    <source>
        <dbReference type="ARBA" id="ARBA00012662"/>
    </source>
</evidence>
<dbReference type="OrthoDB" id="1095333at2"/>
<comment type="caution">
    <text evidence="9">The sequence shown here is derived from an EMBL/GenBank/DDBJ whole genome shotgun (WGS) entry which is preliminary data.</text>
</comment>
<dbReference type="SMART" id="SM00812">
    <property type="entry name" value="Alpha_L_fucos"/>
    <property type="match status" value="1"/>
</dbReference>
<name>A0A2N3HGT8_9FLAO</name>
<evidence type="ECO:0000256" key="7">
    <source>
        <dbReference type="PIRSR" id="PIRSR001092-1"/>
    </source>
</evidence>
<sequence length="438" mass="50862">MKNLKEQLLLVLFLFGFFLLEAQEKPLNLNKPEREEWFTNLGLGMFIHWSFDVQLGMVISHSMVGASDDYLDRYVNELPKTFNPSLFDAREWARAARLAGMKYVVFTTKHHNGFCMYETKTTDFSIMNTPYGKDITKQVVDAFREEGLAIGLYYSPDDFYFLYKQGTLISRERPEALASRNEALNSYAKEQVKELMSNYGKIDILFFDGMEQYAKTELAKMCWEIDPDVVVTRGAIETPEQETPNTAIPSPWEACYTFGDQWQYRPTNENYKSANDVIRKLIEIRAKGGNFLLNFGPDELGRFPQEQKGKLNEISLWMFINQEAFEDTVPFKVTNASNIWFMKKRNENTVYVFLEEEDWVLGERKIFNLKSLKANENTKISVLGHNSLVLEYNPNVDPKPIVKNTDDGIGISVMRAQRIYNDRKWPNPIVVKLENIDF</sequence>
<dbReference type="Pfam" id="PF01120">
    <property type="entry name" value="Alpha_L_fucos"/>
    <property type="match status" value="1"/>
</dbReference>
<dbReference type="InterPro" id="IPR017853">
    <property type="entry name" value="GH"/>
</dbReference>
<dbReference type="Proteomes" id="UP000233435">
    <property type="component" value="Unassembled WGS sequence"/>
</dbReference>
<dbReference type="RefSeq" id="WP_106660461.1">
    <property type="nucleotide sequence ID" value="NZ_PJEO01000051.1"/>
</dbReference>
<dbReference type="GO" id="GO:0004560">
    <property type="term" value="F:alpha-L-fucosidase activity"/>
    <property type="evidence" value="ECO:0007669"/>
    <property type="project" value="InterPro"/>
</dbReference>
<dbReference type="PRINTS" id="PR00741">
    <property type="entry name" value="GLHYDRLASE29"/>
</dbReference>
<evidence type="ECO:0000256" key="2">
    <source>
        <dbReference type="ARBA" id="ARBA00007951"/>
    </source>
</evidence>